<dbReference type="Gene3D" id="3.40.50.1820">
    <property type="entry name" value="alpha/beta hydrolase"/>
    <property type="match status" value="1"/>
</dbReference>
<organism evidence="3 4">
    <name type="scientific">Nocardioides deserti</name>
    <dbReference type="NCBI Taxonomy" id="1588644"/>
    <lineage>
        <taxon>Bacteria</taxon>
        <taxon>Bacillati</taxon>
        <taxon>Actinomycetota</taxon>
        <taxon>Actinomycetes</taxon>
        <taxon>Propionibacteriales</taxon>
        <taxon>Nocardioidaceae</taxon>
        <taxon>Nocardioides</taxon>
    </lineage>
</organism>
<protein>
    <recommendedName>
        <fullName evidence="5">Esterase family protein</fullName>
    </recommendedName>
</protein>
<keyword evidence="4" id="KW-1185">Reference proteome</keyword>
<dbReference type="PANTHER" id="PTHR48098:SF1">
    <property type="entry name" value="DIACYLGLYCEROL ACYLTRANSFERASE_MYCOLYLTRANSFERASE AG85A"/>
    <property type="match status" value="1"/>
</dbReference>
<feature type="chain" id="PRO_5047444926" description="Esterase family protein" evidence="2">
    <location>
        <begin position="30"/>
        <end position="376"/>
    </location>
</feature>
<evidence type="ECO:0000313" key="3">
    <source>
        <dbReference type="EMBL" id="MBC2962349.1"/>
    </source>
</evidence>
<dbReference type="Proteomes" id="UP000604001">
    <property type="component" value="Unassembled WGS sequence"/>
</dbReference>
<feature type="signal peptide" evidence="2">
    <location>
        <begin position="1"/>
        <end position="29"/>
    </location>
</feature>
<evidence type="ECO:0000256" key="1">
    <source>
        <dbReference type="SAM" id="MobiDB-lite"/>
    </source>
</evidence>
<dbReference type="Pfam" id="PF00756">
    <property type="entry name" value="Esterase"/>
    <property type="match status" value="1"/>
</dbReference>
<dbReference type="RefSeq" id="WP_186347528.1">
    <property type="nucleotide sequence ID" value="NZ_BMMR01000002.1"/>
</dbReference>
<gene>
    <name evidence="3" type="ORF">H7344_18835</name>
</gene>
<dbReference type="InterPro" id="IPR050583">
    <property type="entry name" value="Mycobacterial_A85_antigen"/>
</dbReference>
<dbReference type="InterPro" id="IPR029058">
    <property type="entry name" value="AB_hydrolase_fold"/>
</dbReference>
<dbReference type="PANTHER" id="PTHR48098">
    <property type="entry name" value="ENTEROCHELIN ESTERASE-RELATED"/>
    <property type="match status" value="1"/>
</dbReference>
<keyword evidence="2" id="KW-0732">Signal</keyword>
<dbReference type="EMBL" id="JACMYC010000020">
    <property type="protein sequence ID" value="MBC2962349.1"/>
    <property type="molecule type" value="Genomic_DNA"/>
</dbReference>
<feature type="region of interest" description="Disordered" evidence="1">
    <location>
        <begin position="73"/>
        <end position="94"/>
    </location>
</feature>
<reference evidence="3 4" key="1">
    <citation type="submission" date="2020-08" db="EMBL/GenBank/DDBJ databases">
        <title>novel species in genus Nocardioides.</title>
        <authorList>
            <person name="Zhang G."/>
        </authorList>
    </citation>
    <scope>NUCLEOTIDE SEQUENCE [LARGE SCALE GENOMIC DNA]</scope>
    <source>
        <strain evidence="3 4">SC8A-24</strain>
    </source>
</reference>
<accession>A0ABR6UEF6</accession>
<evidence type="ECO:0008006" key="5">
    <source>
        <dbReference type="Google" id="ProtNLM"/>
    </source>
</evidence>
<name>A0ABR6UEF6_9ACTN</name>
<evidence type="ECO:0000313" key="4">
    <source>
        <dbReference type="Proteomes" id="UP000604001"/>
    </source>
</evidence>
<comment type="caution">
    <text evidence="3">The sequence shown here is derived from an EMBL/GenBank/DDBJ whole genome shotgun (WGS) entry which is preliminary data.</text>
</comment>
<dbReference type="InterPro" id="IPR000801">
    <property type="entry name" value="Esterase-like"/>
</dbReference>
<dbReference type="SUPFAM" id="SSF53474">
    <property type="entry name" value="alpha/beta-Hydrolases"/>
    <property type="match status" value="1"/>
</dbReference>
<evidence type="ECO:0000256" key="2">
    <source>
        <dbReference type="SAM" id="SignalP"/>
    </source>
</evidence>
<proteinExistence type="predicted"/>
<sequence length="376" mass="40536">MNARPRPPRRTLAALVGSVVLALAATVAAAGGTAAVADSGDDVHVEKTTTETGASGSSWQSFLDLMLVPSMPTSYQPADESPGKDGPRACPPSRCRDFRVPVPSDVKVTSSMVRVLFPTGYKAKKNKKKRYPVVYVFNGARSPYTRWSVGTELTAITKPLKAIFVMPEGGIGDEAGMFSDWKDGSWQWETFHTEILTRWVDRKFRTTGKRAAVGASMGGLGALIYPARHPGLYQAAFTLSGAVDTNLMVANILPPEIAKAIGVSPPNLLRVWGNPVLERATWDAHNPVSLAPKLKGVELFVAAGTGSLSTVSETTDPLHTGYTEQLMWTGHRSFLAALTQAGVPYSAWVRQGGVHNWPWFDAPVRWGLPKVVAALR</sequence>